<feature type="chain" id="PRO_5037602259" evidence="1">
    <location>
        <begin position="27"/>
        <end position="459"/>
    </location>
</feature>
<accession>A0A934WKG5</accession>
<evidence type="ECO:0000256" key="1">
    <source>
        <dbReference type="SAM" id="SignalP"/>
    </source>
</evidence>
<comment type="caution">
    <text evidence="2">The sequence shown here is derived from an EMBL/GenBank/DDBJ whole genome shotgun (WGS) entry which is preliminary data.</text>
</comment>
<evidence type="ECO:0000313" key="2">
    <source>
        <dbReference type="EMBL" id="MBK5928844.1"/>
    </source>
</evidence>
<proteinExistence type="predicted"/>
<protein>
    <submittedName>
        <fullName evidence="2">Uncharacterized protein</fullName>
    </submittedName>
</protein>
<evidence type="ECO:0000313" key="3">
    <source>
        <dbReference type="Proteomes" id="UP000706333"/>
    </source>
</evidence>
<keyword evidence="1" id="KW-0732">Signal</keyword>
<keyword evidence="3" id="KW-1185">Reference proteome</keyword>
<gene>
    <name evidence="2" type="ORF">CCR87_16130</name>
</gene>
<dbReference type="EMBL" id="NHSD01000327">
    <property type="protein sequence ID" value="MBK5928844.1"/>
    <property type="molecule type" value="Genomic_DNA"/>
</dbReference>
<feature type="signal peptide" evidence="1">
    <location>
        <begin position="1"/>
        <end position="26"/>
    </location>
</feature>
<dbReference type="RefSeq" id="WP_201158608.1">
    <property type="nucleotide sequence ID" value="NZ_NHSD01000327.1"/>
</dbReference>
<dbReference type="SUPFAM" id="SSF56935">
    <property type="entry name" value="Porins"/>
    <property type="match status" value="1"/>
</dbReference>
<organism evidence="2 3">
    <name type="scientific">Rhodobaculum claviforme</name>
    <dbReference type="NCBI Taxonomy" id="1549854"/>
    <lineage>
        <taxon>Bacteria</taxon>
        <taxon>Pseudomonadati</taxon>
        <taxon>Pseudomonadota</taxon>
        <taxon>Alphaproteobacteria</taxon>
        <taxon>Rhodobacterales</taxon>
        <taxon>Paracoccaceae</taxon>
        <taxon>Rhodobaculum</taxon>
    </lineage>
</organism>
<dbReference type="Proteomes" id="UP000706333">
    <property type="component" value="Unassembled WGS sequence"/>
</dbReference>
<reference evidence="2" key="1">
    <citation type="submission" date="2017-05" db="EMBL/GenBank/DDBJ databases">
        <authorList>
            <person name="Imhoff J.F."/>
            <person name="Rahn T."/>
            <person name="Kuenzel S."/>
            <person name="Neulinger S.C."/>
        </authorList>
    </citation>
    <scope>NUCLEOTIDE SEQUENCE</scope>
    <source>
        <strain evidence="2">LMG 28126</strain>
    </source>
</reference>
<dbReference type="AlphaFoldDB" id="A0A934WKG5"/>
<name>A0A934WKG5_9RHOB</name>
<reference evidence="2" key="2">
    <citation type="journal article" date="2020" name="Microorganisms">
        <title>Osmotic Adaptation and Compatible Solute Biosynthesis of Phototrophic Bacteria as Revealed from Genome Analyses.</title>
        <authorList>
            <person name="Imhoff J.F."/>
            <person name="Rahn T."/>
            <person name="Kunzel S."/>
            <person name="Keller A."/>
            <person name="Neulinger S.C."/>
        </authorList>
    </citation>
    <scope>NUCLEOTIDE SEQUENCE</scope>
    <source>
        <strain evidence="2">LMG 28126</strain>
    </source>
</reference>
<sequence>MDRHLTSRLAGGVLLCAATVAAPVAANELSSPVLTFGLDQRFETSRNRGLTIPSEGTTTQSVTSLSFGLVSETLVQRLSLTGGTAYRLGRAPEENRLSVLDNSRLSLSYLREGVDSEFSVTASARRARQEFLGIEDFIDDEGLLELPEDFDDLTRFGRRTAYDVDTRLVLGREAAPFGVTFSLGATAIDYSDGAPQEDIRTVRGAIDTRFRLSPVLTTTLGARREERREGSDPTELRVTDAVTAGVIYALSPRTQVAATLGYSRVDRTGSIQRREQGLIGGFDVTTDTPLGPVGLSLDTEVLEAGQRVSAVVRRSLDLPMGTLSGSLGAARDPGGEVGAIGTLAYAQPLRTGNFTVNLSRIPVGNDDPRTRTALSIGLTHDINSVSGIALRADHAETTGTATRNPIERTTISASYRHQLTPDWALNSGVSYRVRREGALGSARSPEIFVGLGRDWAWPL</sequence>